<comment type="cofactor">
    <cofactor evidence="1">
        <name>FAD</name>
        <dbReference type="ChEBI" id="CHEBI:57692"/>
    </cofactor>
</comment>
<dbReference type="RefSeq" id="WP_264046730.1">
    <property type="nucleotide sequence ID" value="NZ_BAABGF010000009.1"/>
</dbReference>
<dbReference type="InterPro" id="IPR050416">
    <property type="entry name" value="FAD-linked_Oxidoreductase"/>
</dbReference>
<comment type="caution">
    <text evidence="7">The sequence shown here is derived from an EMBL/GenBank/DDBJ whole genome shotgun (WGS) entry which is preliminary data.</text>
</comment>
<feature type="domain" description="FAD-binding PCMH-type" evidence="6">
    <location>
        <begin position="33"/>
        <end position="204"/>
    </location>
</feature>
<dbReference type="SUPFAM" id="SSF56176">
    <property type="entry name" value="FAD-binding/transporter-associated domain-like"/>
    <property type="match status" value="1"/>
</dbReference>
<dbReference type="InterPro" id="IPR016169">
    <property type="entry name" value="FAD-bd_PCMH_sub2"/>
</dbReference>
<keyword evidence="4" id="KW-0274">FAD</keyword>
<organism evidence="7 8">
    <name type="scientific">Mycobacterium paraffinicum</name>
    <dbReference type="NCBI Taxonomy" id="53378"/>
    <lineage>
        <taxon>Bacteria</taxon>
        <taxon>Bacillati</taxon>
        <taxon>Actinomycetota</taxon>
        <taxon>Actinomycetes</taxon>
        <taxon>Mycobacteriales</taxon>
        <taxon>Mycobacteriaceae</taxon>
        <taxon>Mycobacterium</taxon>
    </lineage>
</organism>
<dbReference type="Pfam" id="PF08031">
    <property type="entry name" value="BBE"/>
    <property type="match status" value="1"/>
</dbReference>
<proteinExistence type="inferred from homology"/>
<evidence type="ECO:0000256" key="4">
    <source>
        <dbReference type="ARBA" id="ARBA00022827"/>
    </source>
</evidence>
<dbReference type="InterPro" id="IPR016164">
    <property type="entry name" value="FAD-linked_Oxase-like_C"/>
</dbReference>
<dbReference type="InterPro" id="IPR016166">
    <property type="entry name" value="FAD-bd_PCMH"/>
</dbReference>
<evidence type="ECO:0000256" key="5">
    <source>
        <dbReference type="ARBA" id="ARBA00023002"/>
    </source>
</evidence>
<evidence type="ECO:0000313" key="7">
    <source>
        <dbReference type="EMBL" id="GAA4534530.1"/>
    </source>
</evidence>
<dbReference type="InterPro" id="IPR016167">
    <property type="entry name" value="FAD-bd_PCMH_sub1"/>
</dbReference>
<evidence type="ECO:0000256" key="2">
    <source>
        <dbReference type="ARBA" id="ARBA00005466"/>
    </source>
</evidence>
<evidence type="ECO:0000313" key="8">
    <source>
        <dbReference type="Proteomes" id="UP001501417"/>
    </source>
</evidence>
<accession>A0ABP8RBQ9</accession>
<dbReference type="Gene3D" id="3.30.43.10">
    <property type="entry name" value="Uridine Diphospho-n-acetylenolpyruvylglucosamine Reductase, domain 2"/>
    <property type="match status" value="1"/>
</dbReference>
<gene>
    <name evidence="7" type="ORF">GCM10023161_06760</name>
</gene>
<name>A0ABP8RBQ9_9MYCO</name>
<dbReference type="Pfam" id="PF01565">
    <property type="entry name" value="FAD_binding_4"/>
    <property type="match status" value="1"/>
</dbReference>
<evidence type="ECO:0000256" key="3">
    <source>
        <dbReference type="ARBA" id="ARBA00022630"/>
    </source>
</evidence>
<dbReference type="Gene3D" id="3.40.462.20">
    <property type="match status" value="1"/>
</dbReference>
<dbReference type="InterPro" id="IPR006094">
    <property type="entry name" value="Oxid_FAD_bind_N"/>
</dbReference>
<dbReference type="Gene3D" id="3.30.465.10">
    <property type="match status" value="1"/>
</dbReference>
<dbReference type="SUPFAM" id="SSF55103">
    <property type="entry name" value="FAD-linked oxidases, C-terminal domain"/>
    <property type="match status" value="1"/>
</dbReference>
<dbReference type="PANTHER" id="PTHR42973:SF39">
    <property type="entry name" value="FAD-BINDING PCMH-TYPE DOMAIN-CONTAINING PROTEIN"/>
    <property type="match status" value="1"/>
</dbReference>
<dbReference type="InterPro" id="IPR012951">
    <property type="entry name" value="BBE"/>
</dbReference>
<keyword evidence="3" id="KW-0285">Flavoprotein</keyword>
<reference evidence="8" key="1">
    <citation type="journal article" date="2019" name="Int. J. Syst. Evol. Microbiol.">
        <title>The Global Catalogue of Microorganisms (GCM) 10K type strain sequencing project: providing services to taxonomists for standard genome sequencing and annotation.</title>
        <authorList>
            <consortium name="The Broad Institute Genomics Platform"/>
            <consortium name="The Broad Institute Genome Sequencing Center for Infectious Disease"/>
            <person name="Wu L."/>
            <person name="Ma J."/>
        </authorList>
    </citation>
    <scope>NUCLEOTIDE SEQUENCE [LARGE SCALE GENOMIC DNA]</scope>
    <source>
        <strain evidence="8">JCM 17782</strain>
    </source>
</reference>
<dbReference type="InterPro" id="IPR036318">
    <property type="entry name" value="FAD-bd_PCMH-like_sf"/>
</dbReference>
<keyword evidence="8" id="KW-1185">Reference proteome</keyword>
<dbReference type="PROSITE" id="PS51387">
    <property type="entry name" value="FAD_PCMH"/>
    <property type="match status" value="1"/>
</dbReference>
<sequence length="455" mass="48842">MTRAIDAIPGFTGHIVHPGSDDYDSARQVFNGLIDKRPAVVLRCRSRADIVAAVRLAAGSGAEIAVRCSGHSVAGHSSTDGGILIDLSLMRGVVVDAEHRIAVVQPGATWHDIDRVTARHGLACPGGVVSTTGVGGFTLGGGVGWLSRAYGLTCDNLAAAELVPANGEMLYVSAAQNAEILWGLRGGGGNFGVVAHFVLDLHPVDQVIGGIQAYDDTDAEAVLKHFRAQMDNADDHLASLVDFGTDEDSGRRLVTMLSCSTRPDEIGRAAVGALAQVPGATTEPVMALQREIAYPAWQQALDHTAPFGRLNYWKSTFLTELSDDAIRRIAVLGRTRPAPQTHVHLIRLGGVASRVPPRATAFSTRNYPYIVHLITTWTDRADTERCKSWTDEAHETLRPLGPAGVYLNFVGDEGPLRIRASFGEATYRRLAKLKARLDPDNRFALNQNVEPAADR</sequence>
<evidence type="ECO:0000256" key="1">
    <source>
        <dbReference type="ARBA" id="ARBA00001974"/>
    </source>
</evidence>
<dbReference type="EMBL" id="BAABGF010000009">
    <property type="protein sequence ID" value="GAA4534530.1"/>
    <property type="molecule type" value="Genomic_DNA"/>
</dbReference>
<protein>
    <submittedName>
        <fullName evidence="7">FAD-binding oxidoreductase</fullName>
    </submittedName>
</protein>
<evidence type="ECO:0000259" key="6">
    <source>
        <dbReference type="PROSITE" id="PS51387"/>
    </source>
</evidence>
<dbReference type="PANTHER" id="PTHR42973">
    <property type="entry name" value="BINDING OXIDOREDUCTASE, PUTATIVE (AFU_ORTHOLOGUE AFUA_1G17690)-RELATED"/>
    <property type="match status" value="1"/>
</dbReference>
<comment type="similarity">
    <text evidence="2">Belongs to the oxygen-dependent FAD-linked oxidoreductase family.</text>
</comment>
<keyword evidence="5" id="KW-0560">Oxidoreductase</keyword>
<dbReference type="Proteomes" id="UP001501417">
    <property type="component" value="Unassembled WGS sequence"/>
</dbReference>